<comment type="pathway">
    <text evidence="2 6">One-carbon metabolism; tetrahydrofolate interconversion.</text>
</comment>
<evidence type="ECO:0000256" key="4">
    <source>
        <dbReference type="ARBA" id="ARBA00022827"/>
    </source>
</evidence>
<evidence type="ECO:0000313" key="8">
    <source>
        <dbReference type="Proteomes" id="UP000222296"/>
    </source>
</evidence>
<evidence type="ECO:0000256" key="1">
    <source>
        <dbReference type="ARBA" id="ARBA00001974"/>
    </source>
</evidence>
<reference evidence="7 8" key="1">
    <citation type="journal article" date="2017" name="Genome Announc.">
        <title>Draft Genome Sequence of Agrobacterium tumefaciens Biovar 1 Strain 186, Isolated from Walnut.</title>
        <authorList>
            <person name="Poret-Peterson A.T."/>
            <person name="Bhatnagar S."/>
            <person name="McClean A.E."/>
            <person name="Kluepfel D.A."/>
        </authorList>
    </citation>
    <scope>NUCLEOTIDE SEQUENCE [LARGE SCALE GENOMIC DNA]</scope>
    <source>
        <strain evidence="7 8">186</strain>
    </source>
</reference>
<sequence>MPETDDGPDSSAKQALMARYSIEITPKDLPALHEVKSDLPPGTAVSVTFLAGDGLDCRLNAAVDARRLGFVPVPHLSARRLRSAFELEEYLSKLAAQARIDQVFVVAGDAAQPAGPFKDAAAIIGSGLLGKYGVRTIGIAGYPEGHPDFLAEVLWQAMAQKHALIADLGHSCEITTQFGFNADPVLAWLRDLRERGFSSPVRLGVPGPASVKTLLRFATRCGVGASTKVLAKYGMSITRLLSTVGPDAIVTEFVDRLDPKVHGEVRLHLYPFGGLRHTVDWSRRFATV</sequence>
<keyword evidence="7" id="KW-0614">Plasmid</keyword>
<dbReference type="Proteomes" id="UP000222296">
    <property type="component" value="Plasmid pAt"/>
</dbReference>
<protein>
    <recommendedName>
        <fullName evidence="6">Methylenetetrahydrofolate reductase</fullName>
    </recommendedName>
</protein>
<evidence type="ECO:0000256" key="3">
    <source>
        <dbReference type="ARBA" id="ARBA00022630"/>
    </source>
</evidence>
<organism evidence="7 8">
    <name type="scientific">Agrobacterium tumefaciens</name>
    <dbReference type="NCBI Taxonomy" id="358"/>
    <lineage>
        <taxon>Bacteria</taxon>
        <taxon>Pseudomonadati</taxon>
        <taxon>Pseudomonadota</taxon>
        <taxon>Alphaproteobacteria</taxon>
        <taxon>Hyphomicrobiales</taxon>
        <taxon>Rhizobiaceae</taxon>
        <taxon>Rhizobium/Agrobacterium group</taxon>
        <taxon>Agrobacterium</taxon>
        <taxon>Agrobacterium tumefaciens complex</taxon>
    </lineage>
</organism>
<dbReference type="GO" id="GO:0004489">
    <property type="term" value="F:methylenetetrahydrofolate reductase [NAD(P)H] activity"/>
    <property type="evidence" value="ECO:0007669"/>
    <property type="project" value="InterPro"/>
</dbReference>
<evidence type="ECO:0000256" key="2">
    <source>
        <dbReference type="ARBA" id="ARBA00004777"/>
    </source>
</evidence>
<dbReference type="SUPFAM" id="SSF51730">
    <property type="entry name" value="FAD-linked oxidoreductase"/>
    <property type="match status" value="1"/>
</dbReference>
<geneLocation type="plasmid" evidence="8">
    <name>pat</name>
</geneLocation>
<comment type="similarity">
    <text evidence="6">Belongs to the methylenetetrahydrofolate reductase family.</text>
</comment>
<accession>A0AAP9EBB9</accession>
<dbReference type="Pfam" id="PF02219">
    <property type="entry name" value="MTHFR"/>
    <property type="match status" value="1"/>
</dbReference>
<name>A0AAP9EBB9_AGRTU</name>
<evidence type="ECO:0000256" key="6">
    <source>
        <dbReference type="RuleBase" id="RU003862"/>
    </source>
</evidence>
<comment type="cofactor">
    <cofactor evidence="1 6">
        <name>FAD</name>
        <dbReference type="ChEBI" id="CHEBI:57692"/>
    </cofactor>
</comment>
<dbReference type="AlphaFoldDB" id="A0AAP9EBB9"/>
<dbReference type="InterPro" id="IPR029041">
    <property type="entry name" value="FAD-linked_oxidoreductase-like"/>
</dbReference>
<dbReference type="InterPro" id="IPR003171">
    <property type="entry name" value="Mehydrof_redctse-like"/>
</dbReference>
<gene>
    <name evidence="7" type="ORF">CG010_026265</name>
</gene>
<evidence type="ECO:0000313" key="7">
    <source>
        <dbReference type="EMBL" id="QDY97797.1"/>
    </source>
</evidence>
<proteinExistence type="inferred from homology"/>
<keyword evidence="4 6" id="KW-0274">FAD</keyword>
<dbReference type="GO" id="GO:0006555">
    <property type="term" value="P:methionine metabolic process"/>
    <property type="evidence" value="ECO:0007669"/>
    <property type="project" value="InterPro"/>
</dbReference>
<evidence type="ECO:0000256" key="5">
    <source>
        <dbReference type="ARBA" id="ARBA00023002"/>
    </source>
</evidence>
<dbReference type="EMBL" id="CP042276">
    <property type="protein sequence ID" value="QDY97797.1"/>
    <property type="molecule type" value="Genomic_DNA"/>
</dbReference>
<keyword evidence="5 6" id="KW-0560">Oxidoreductase</keyword>
<keyword evidence="3 6" id="KW-0285">Flavoprotein</keyword>
<dbReference type="Gene3D" id="3.20.20.220">
    <property type="match status" value="1"/>
</dbReference>